<organism evidence="1 2">
    <name type="scientific">Pelobates cultripes</name>
    <name type="common">Western spadefoot toad</name>
    <dbReference type="NCBI Taxonomy" id="61616"/>
    <lineage>
        <taxon>Eukaryota</taxon>
        <taxon>Metazoa</taxon>
        <taxon>Chordata</taxon>
        <taxon>Craniata</taxon>
        <taxon>Vertebrata</taxon>
        <taxon>Euteleostomi</taxon>
        <taxon>Amphibia</taxon>
        <taxon>Batrachia</taxon>
        <taxon>Anura</taxon>
        <taxon>Pelobatoidea</taxon>
        <taxon>Pelobatidae</taxon>
        <taxon>Pelobates</taxon>
    </lineage>
</organism>
<reference evidence="1" key="1">
    <citation type="submission" date="2022-03" db="EMBL/GenBank/DDBJ databases">
        <authorList>
            <person name="Alioto T."/>
            <person name="Alioto T."/>
            <person name="Gomez Garrido J."/>
        </authorList>
    </citation>
    <scope>NUCLEOTIDE SEQUENCE</scope>
</reference>
<keyword evidence="2" id="KW-1185">Reference proteome</keyword>
<protein>
    <submittedName>
        <fullName evidence="1">Uncharacterized protein</fullName>
    </submittedName>
</protein>
<gene>
    <name evidence="1" type="ORF">PECUL_23A010859</name>
</gene>
<proteinExistence type="predicted"/>
<name>A0AAD1RYT0_PELCU</name>
<feature type="non-terminal residue" evidence="1">
    <location>
        <position position="92"/>
    </location>
</feature>
<evidence type="ECO:0000313" key="2">
    <source>
        <dbReference type="Proteomes" id="UP001295444"/>
    </source>
</evidence>
<dbReference type="AlphaFoldDB" id="A0AAD1RYT0"/>
<evidence type="ECO:0000313" key="1">
    <source>
        <dbReference type="EMBL" id="CAH2284174.1"/>
    </source>
</evidence>
<dbReference type="Proteomes" id="UP001295444">
    <property type="component" value="Chromosome 04"/>
</dbReference>
<sequence length="92" mass="10168">MQQGIRASRVAETCSITTVPGVSGTQFPMAISLSHHPWKRASEWTAGSCVNFWVLRRGGRDIELEICLEVAPWLLSCRSIVKHSPHQPVSSP</sequence>
<accession>A0AAD1RYT0</accession>
<dbReference type="EMBL" id="OW240915">
    <property type="protein sequence ID" value="CAH2284174.1"/>
    <property type="molecule type" value="Genomic_DNA"/>
</dbReference>